<dbReference type="Proteomes" id="UP001149090">
    <property type="component" value="Unassembled WGS sequence"/>
</dbReference>
<evidence type="ECO:0000256" key="1">
    <source>
        <dbReference type="ARBA" id="ARBA00022768"/>
    </source>
</evidence>
<proteinExistence type="predicted"/>
<dbReference type="AlphaFoldDB" id="A0A9Q0LDG6"/>
<dbReference type="Gene3D" id="3.40.30.10">
    <property type="entry name" value="Glutaredoxin"/>
    <property type="match status" value="1"/>
</dbReference>
<dbReference type="PROSITE" id="PS50405">
    <property type="entry name" value="GST_CTER"/>
    <property type="match status" value="1"/>
</dbReference>
<dbReference type="InterPro" id="IPR001662">
    <property type="entry name" value="EF1B_G_C"/>
</dbReference>
<dbReference type="OrthoDB" id="249703at2759"/>
<keyword evidence="8" id="KW-1185">Reference proteome</keyword>
<organism evidence="7 8">
    <name type="scientific">Anaeramoeba ignava</name>
    <name type="common">Anaerobic marine amoeba</name>
    <dbReference type="NCBI Taxonomy" id="1746090"/>
    <lineage>
        <taxon>Eukaryota</taxon>
        <taxon>Metamonada</taxon>
        <taxon>Anaeramoebidae</taxon>
        <taxon>Anaeramoeba</taxon>
    </lineage>
</organism>
<dbReference type="Pfam" id="PF00043">
    <property type="entry name" value="GST_C"/>
    <property type="match status" value="1"/>
</dbReference>
<evidence type="ECO:0000259" key="5">
    <source>
        <dbReference type="PROSITE" id="PS50040"/>
    </source>
</evidence>
<dbReference type="EMBL" id="JAPDFW010000106">
    <property type="protein sequence ID" value="KAJ5069260.1"/>
    <property type="molecule type" value="Genomic_DNA"/>
</dbReference>
<dbReference type="InterPro" id="IPR050802">
    <property type="entry name" value="EF-GSTs"/>
</dbReference>
<dbReference type="PANTHER" id="PTHR43986">
    <property type="entry name" value="ELONGATION FACTOR 1-GAMMA"/>
    <property type="match status" value="1"/>
</dbReference>
<evidence type="ECO:0000259" key="6">
    <source>
        <dbReference type="PROSITE" id="PS50405"/>
    </source>
</evidence>
<dbReference type="InterPro" id="IPR010987">
    <property type="entry name" value="Glutathione-S-Trfase_C-like"/>
</dbReference>
<dbReference type="SUPFAM" id="SSF89942">
    <property type="entry name" value="eEF1-gamma domain"/>
    <property type="match status" value="1"/>
</dbReference>
<feature type="domain" description="GST C-terminal" evidence="6">
    <location>
        <begin position="82"/>
        <end position="212"/>
    </location>
</feature>
<dbReference type="GO" id="GO:0005634">
    <property type="term" value="C:nucleus"/>
    <property type="evidence" value="ECO:0007669"/>
    <property type="project" value="TreeGrafter"/>
</dbReference>
<evidence type="ECO:0000256" key="2">
    <source>
        <dbReference type="ARBA" id="ARBA00022917"/>
    </source>
</evidence>
<dbReference type="SUPFAM" id="SSF52833">
    <property type="entry name" value="Thioredoxin-like"/>
    <property type="match status" value="1"/>
</dbReference>
<accession>A0A9Q0LDG6</accession>
<dbReference type="Pfam" id="PF00647">
    <property type="entry name" value="EF1G"/>
    <property type="match status" value="1"/>
</dbReference>
<dbReference type="Gene3D" id="1.20.1050.10">
    <property type="match status" value="1"/>
</dbReference>
<feature type="domain" description="EF-1-gamma C-terminal" evidence="5">
    <location>
        <begin position="256"/>
        <end position="413"/>
    </location>
</feature>
<dbReference type="InterPro" id="IPR040079">
    <property type="entry name" value="Glutathione_S-Trfase"/>
</dbReference>
<keyword evidence="1 3" id="KW-0251">Elongation factor</keyword>
<evidence type="ECO:0000313" key="8">
    <source>
        <dbReference type="Proteomes" id="UP001149090"/>
    </source>
</evidence>
<dbReference type="FunFam" id="3.30.70.1010:FF:000001">
    <property type="entry name" value="Elongation factor 1-gamma 1"/>
    <property type="match status" value="1"/>
</dbReference>
<evidence type="ECO:0000256" key="3">
    <source>
        <dbReference type="PROSITE-ProRule" id="PRU00519"/>
    </source>
</evidence>
<feature type="compositionally biased region" description="Low complexity" evidence="4">
    <location>
        <begin position="210"/>
        <end position="220"/>
    </location>
</feature>
<evidence type="ECO:0000313" key="7">
    <source>
        <dbReference type="EMBL" id="KAJ5069260.1"/>
    </source>
</evidence>
<dbReference type="SUPFAM" id="SSF47616">
    <property type="entry name" value="GST C-terminal domain-like"/>
    <property type="match status" value="1"/>
</dbReference>
<dbReference type="SMART" id="SM01183">
    <property type="entry name" value="EF1G"/>
    <property type="match status" value="1"/>
</dbReference>
<feature type="region of interest" description="Disordered" evidence="4">
    <location>
        <begin position="208"/>
        <end position="263"/>
    </location>
</feature>
<dbReference type="OMA" id="TQYFSWT"/>
<dbReference type="InterPro" id="IPR004046">
    <property type="entry name" value="GST_C"/>
</dbReference>
<dbReference type="SFLD" id="SFLDS00019">
    <property type="entry name" value="Glutathione_Transferase_(cytos"/>
    <property type="match status" value="1"/>
</dbReference>
<dbReference type="FunFam" id="1.20.1050.10:FF:000006">
    <property type="entry name" value="Elongation factor 1 gamma"/>
    <property type="match status" value="1"/>
</dbReference>
<dbReference type="PROSITE" id="PS50040">
    <property type="entry name" value="EF1G_C"/>
    <property type="match status" value="1"/>
</dbReference>
<feature type="compositionally biased region" description="Basic and acidic residues" evidence="4">
    <location>
        <begin position="234"/>
        <end position="252"/>
    </location>
</feature>
<dbReference type="InterPro" id="IPR036249">
    <property type="entry name" value="Thioredoxin-like_sf"/>
</dbReference>
<comment type="caution">
    <text evidence="7">The sequence shown here is derived from an EMBL/GenBank/DDBJ whole genome shotgun (WGS) entry which is preliminary data.</text>
</comment>
<dbReference type="InterPro" id="IPR036433">
    <property type="entry name" value="EF1B_G_C_sf"/>
</dbReference>
<dbReference type="Gene3D" id="3.30.70.1010">
    <property type="entry name" value="Translation elongation factor EF1B, gamma chain, conserved domain"/>
    <property type="match status" value="1"/>
</dbReference>
<reference evidence="7" key="1">
    <citation type="submission" date="2022-10" db="EMBL/GenBank/DDBJ databases">
        <title>Novel sulphate-reducing endosymbionts in the free-living metamonad Anaeramoeba.</title>
        <authorList>
            <person name="Jerlstrom-Hultqvist J."/>
            <person name="Cepicka I."/>
            <person name="Gallot-Lavallee L."/>
            <person name="Salas-Leiva D."/>
            <person name="Curtis B.A."/>
            <person name="Zahonova K."/>
            <person name="Pipaliya S."/>
            <person name="Dacks J."/>
            <person name="Roger A.J."/>
        </authorList>
    </citation>
    <scope>NUCLEOTIDE SEQUENCE</scope>
    <source>
        <strain evidence="7">BMAN</strain>
    </source>
</reference>
<dbReference type="GO" id="GO:0005737">
    <property type="term" value="C:cytoplasm"/>
    <property type="evidence" value="ECO:0007669"/>
    <property type="project" value="TreeGrafter"/>
</dbReference>
<dbReference type="CDD" id="cd03181">
    <property type="entry name" value="GST_C_EF1Bgamma_like"/>
    <property type="match status" value="1"/>
</dbReference>
<evidence type="ECO:0000256" key="4">
    <source>
        <dbReference type="SAM" id="MobiDB-lite"/>
    </source>
</evidence>
<dbReference type="InterPro" id="IPR036282">
    <property type="entry name" value="Glutathione-S-Trfase_C_sf"/>
</dbReference>
<gene>
    <name evidence="7" type="ORF">M0811_11745</name>
</gene>
<name>A0A9Q0LDG6_ANAIG</name>
<protein>
    <submittedName>
        <fullName evidence="7">Elongation factor 1-gamma</fullName>
    </submittedName>
</protein>
<sequence>MQTLYYDSKDLSVKKILAIAEFLQISLELNENVELAKQPEFAAKSPFGDLPVLETEKGTIFEEYGIITYLCSQKENPIYPTTRFEQIQLEQWCHIAKTKIDIPILPWYQGITGETSYNKQAIQVAKSNVRSVLLILNEYLKTRTYLVGETLSVADVVVASSLYPCFKFLFWEQFIKMFENLIRWYKTIINQPEMVKFFGEFQILDKEPRPQQQPKQPKQQQQKKKQPQQKKQQPKKEEEKKEEEKKEEETEKPKKKQNPLDLLPKSDFSLEDWKRVYSNSDTRTKALPWFYENFDSKGYCIYFSKYKYPEDLTKDFLACNLASGYVQRLESLRKYGFGSLCIVGKDSKYTIIGAWVFRGLEKPAELLECYDTESHEFTLADLSDPEQKSYFEDLLAWDGKLNGDPFVDGKTLK</sequence>
<dbReference type="GO" id="GO:0003746">
    <property type="term" value="F:translation elongation factor activity"/>
    <property type="evidence" value="ECO:0007669"/>
    <property type="project" value="UniProtKB-UniRule"/>
</dbReference>
<keyword evidence="2 3" id="KW-0648">Protein biosynthesis</keyword>
<dbReference type="PANTHER" id="PTHR43986:SF1">
    <property type="entry name" value="ELONGATION FACTOR 1-GAMMA"/>
    <property type="match status" value="1"/>
</dbReference>